<gene>
    <name evidence="5" type="ORF">D9758_009242</name>
</gene>
<feature type="compositionally biased region" description="Polar residues" evidence="3">
    <location>
        <begin position="1"/>
        <end position="25"/>
    </location>
</feature>
<evidence type="ECO:0000256" key="4">
    <source>
        <dbReference type="SAM" id="Phobius"/>
    </source>
</evidence>
<evidence type="ECO:0000313" key="5">
    <source>
        <dbReference type="EMBL" id="KAF5352144.1"/>
    </source>
</evidence>
<feature type="transmembrane region" description="Helical" evidence="4">
    <location>
        <begin position="428"/>
        <end position="446"/>
    </location>
</feature>
<name>A0A8H5D1W0_9AGAR</name>
<feature type="transmembrane region" description="Helical" evidence="4">
    <location>
        <begin position="144"/>
        <end position="174"/>
    </location>
</feature>
<feature type="transmembrane region" description="Helical" evidence="4">
    <location>
        <begin position="181"/>
        <end position="204"/>
    </location>
</feature>
<accession>A0A8H5D1W0</accession>
<dbReference type="SUPFAM" id="SSF103473">
    <property type="entry name" value="MFS general substrate transporter"/>
    <property type="match status" value="1"/>
</dbReference>
<comment type="caution">
    <text evidence="5">The sequence shown here is derived from an EMBL/GenBank/DDBJ whole genome shotgun (WGS) entry which is preliminary data.</text>
</comment>
<evidence type="ECO:0000256" key="1">
    <source>
        <dbReference type="ARBA" id="ARBA00004141"/>
    </source>
</evidence>
<dbReference type="InterPro" id="IPR011701">
    <property type="entry name" value="MFS"/>
</dbReference>
<feature type="transmembrane region" description="Helical" evidence="4">
    <location>
        <begin position="119"/>
        <end position="138"/>
    </location>
</feature>
<feature type="transmembrane region" description="Helical" evidence="4">
    <location>
        <begin position="53"/>
        <end position="73"/>
    </location>
</feature>
<protein>
    <submittedName>
        <fullName evidence="5">Uncharacterized protein</fullName>
    </submittedName>
</protein>
<dbReference type="PANTHER" id="PTHR11360">
    <property type="entry name" value="MONOCARBOXYLATE TRANSPORTER"/>
    <property type="match status" value="1"/>
</dbReference>
<reference evidence="5 6" key="1">
    <citation type="journal article" date="2020" name="ISME J.">
        <title>Uncovering the hidden diversity of litter-decomposition mechanisms in mushroom-forming fungi.</title>
        <authorList>
            <person name="Floudas D."/>
            <person name="Bentzer J."/>
            <person name="Ahren D."/>
            <person name="Johansson T."/>
            <person name="Persson P."/>
            <person name="Tunlid A."/>
        </authorList>
    </citation>
    <scope>NUCLEOTIDE SEQUENCE [LARGE SCALE GENOMIC DNA]</scope>
    <source>
        <strain evidence="5 6">CBS 291.85</strain>
    </source>
</reference>
<feature type="transmembrane region" description="Helical" evidence="4">
    <location>
        <begin position="283"/>
        <end position="305"/>
    </location>
</feature>
<organism evidence="5 6">
    <name type="scientific">Tetrapyrgos nigripes</name>
    <dbReference type="NCBI Taxonomy" id="182062"/>
    <lineage>
        <taxon>Eukaryota</taxon>
        <taxon>Fungi</taxon>
        <taxon>Dikarya</taxon>
        <taxon>Basidiomycota</taxon>
        <taxon>Agaricomycotina</taxon>
        <taxon>Agaricomycetes</taxon>
        <taxon>Agaricomycetidae</taxon>
        <taxon>Agaricales</taxon>
        <taxon>Marasmiineae</taxon>
        <taxon>Marasmiaceae</taxon>
        <taxon>Tetrapyrgos</taxon>
    </lineage>
</organism>
<feature type="transmembrane region" description="Helical" evidence="4">
    <location>
        <begin position="216"/>
        <end position="235"/>
    </location>
</feature>
<dbReference type="InterPro" id="IPR036259">
    <property type="entry name" value="MFS_trans_sf"/>
</dbReference>
<keyword evidence="4" id="KW-0812">Transmembrane</keyword>
<feature type="transmembrane region" description="Helical" evidence="4">
    <location>
        <begin position="360"/>
        <end position="386"/>
    </location>
</feature>
<dbReference type="Gene3D" id="1.20.1250.20">
    <property type="entry name" value="MFS general substrate transporter like domains"/>
    <property type="match status" value="2"/>
</dbReference>
<evidence type="ECO:0000256" key="3">
    <source>
        <dbReference type="SAM" id="MobiDB-lite"/>
    </source>
</evidence>
<feature type="transmembrane region" description="Helical" evidence="4">
    <location>
        <begin position="398"/>
        <end position="416"/>
    </location>
</feature>
<evidence type="ECO:0000313" key="6">
    <source>
        <dbReference type="Proteomes" id="UP000559256"/>
    </source>
</evidence>
<dbReference type="Pfam" id="PF07690">
    <property type="entry name" value="MFS_1"/>
    <property type="match status" value="1"/>
</dbReference>
<comment type="subcellular location">
    <subcellularLocation>
        <location evidence="1">Membrane</location>
        <topology evidence="1">Multi-pass membrane protein</topology>
    </subcellularLocation>
</comment>
<evidence type="ECO:0000256" key="2">
    <source>
        <dbReference type="ARBA" id="ARBA00006727"/>
    </source>
</evidence>
<dbReference type="InterPro" id="IPR050327">
    <property type="entry name" value="Proton-linked_MCT"/>
</dbReference>
<feature type="transmembrane region" description="Helical" evidence="4">
    <location>
        <begin position="256"/>
        <end position="277"/>
    </location>
</feature>
<dbReference type="PANTHER" id="PTHR11360:SF284">
    <property type="entry name" value="EG:103B4.3 PROTEIN-RELATED"/>
    <property type="match status" value="1"/>
</dbReference>
<sequence length="460" mass="49711">MSTSPSLLPSIDDNANTHSVIPQSESTEKASGVGSGKTSEDRQQYSDFPDGGFRAWLIAMCSTFSTFGFVNSWGTFQEYYQQNMLSTLSPSTIAWIGSIQFALIFLPGLFAGRLFDIGYFRIIISSSSILIVVATFLIPECKTYWQFLLCQGIAVGLGCGGIYSTTIAVIAHWFKKRRGLAMGFVTSGAAIGGIFFPVVIRSLLQNVGFPWCMRTLGFVLTATLGMANLSLKRRLPPSNAGLHGMLRREIFASMPYNVYCIAGFTAFLGMYTALTFINSSAVFYGVSPGFAIYLTAIANGSSGFARPLTGYLSDRWGWFVLGIEGFDYTNHHDAGPLNIIIPFTLLSAVMTYAWPFARNIASLVIVAIIYGFATGGYISIWVNAIFAMSDTADVGHRVGFAMTILGVGALVGPPISGAIERSSGGFPAAGYYAGSVIVLATLQLIWSRQLLMNGKIWGKF</sequence>
<dbReference type="GO" id="GO:0022857">
    <property type="term" value="F:transmembrane transporter activity"/>
    <property type="evidence" value="ECO:0007669"/>
    <property type="project" value="InterPro"/>
</dbReference>
<comment type="similarity">
    <text evidence="2">Belongs to the major facilitator superfamily. Monocarboxylate porter (TC 2.A.1.13) family.</text>
</comment>
<feature type="transmembrane region" description="Helical" evidence="4">
    <location>
        <begin position="93"/>
        <end position="112"/>
    </location>
</feature>
<dbReference type="OrthoDB" id="6509908at2759"/>
<keyword evidence="6" id="KW-1185">Reference proteome</keyword>
<proteinExistence type="inferred from homology"/>
<keyword evidence="4" id="KW-0472">Membrane</keyword>
<feature type="transmembrane region" description="Helical" evidence="4">
    <location>
        <begin position="337"/>
        <end position="354"/>
    </location>
</feature>
<feature type="region of interest" description="Disordered" evidence="3">
    <location>
        <begin position="1"/>
        <end position="46"/>
    </location>
</feature>
<keyword evidence="4" id="KW-1133">Transmembrane helix</keyword>
<dbReference type="GO" id="GO:0016020">
    <property type="term" value="C:membrane"/>
    <property type="evidence" value="ECO:0007669"/>
    <property type="project" value="UniProtKB-SubCell"/>
</dbReference>
<dbReference type="EMBL" id="JAACJM010000067">
    <property type="protein sequence ID" value="KAF5352144.1"/>
    <property type="molecule type" value="Genomic_DNA"/>
</dbReference>
<dbReference type="Proteomes" id="UP000559256">
    <property type="component" value="Unassembled WGS sequence"/>
</dbReference>
<dbReference type="AlphaFoldDB" id="A0A8H5D1W0"/>